<name>A0A091N6M4_9PASS</name>
<evidence type="ECO:0000313" key="2">
    <source>
        <dbReference type="EMBL" id="KFP85483.1"/>
    </source>
</evidence>
<keyword evidence="3" id="KW-1185">Reference proteome</keyword>
<feature type="region of interest" description="Disordered" evidence="1">
    <location>
        <begin position="1"/>
        <end position="25"/>
    </location>
</feature>
<accession>A0A091N6M4</accession>
<dbReference type="EMBL" id="KK843440">
    <property type="protein sequence ID" value="KFP85483.1"/>
    <property type="molecule type" value="Genomic_DNA"/>
</dbReference>
<evidence type="ECO:0000313" key="3">
    <source>
        <dbReference type="Proteomes" id="UP000053537"/>
    </source>
</evidence>
<feature type="compositionally biased region" description="Low complexity" evidence="1">
    <location>
        <begin position="9"/>
        <end position="25"/>
    </location>
</feature>
<organism evidence="2 3">
    <name type="scientific">Acanthisitta chloris</name>
    <name type="common">rifleman</name>
    <dbReference type="NCBI Taxonomy" id="57068"/>
    <lineage>
        <taxon>Eukaryota</taxon>
        <taxon>Metazoa</taxon>
        <taxon>Chordata</taxon>
        <taxon>Craniata</taxon>
        <taxon>Vertebrata</taxon>
        <taxon>Euteleostomi</taxon>
        <taxon>Archelosauria</taxon>
        <taxon>Archosauria</taxon>
        <taxon>Dinosauria</taxon>
        <taxon>Saurischia</taxon>
        <taxon>Theropoda</taxon>
        <taxon>Coelurosauria</taxon>
        <taxon>Aves</taxon>
        <taxon>Neognathae</taxon>
        <taxon>Neoaves</taxon>
        <taxon>Telluraves</taxon>
        <taxon>Australaves</taxon>
        <taxon>Passeriformes</taxon>
        <taxon>Acanthisittidae</taxon>
        <taxon>Acanthisitta</taxon>
    </lineage>
</organism>
<dbReference type="AlphaFoldDB" id="A0A091N6M4"/>
<evidence type="ECO:0000256" key="1">
    <source>
        <dbReference type="SAM" id="MobiDB-lite"/>
    </source>
</evidence>
<gene>
    <name evidence="2" type="ORF">N310_02085</name>
</gene>
<dbReference type="Proteomes" id="UP000053537">
    <property type="component" value="Unassembled WGS sequence"/>
</dbReference>
<feature type="non-terminal residue" evidence="2">
    <location>
        <position position="104"/>
    </location>
</feature>
<feature type="region of interest" description="Disordered" evidence="1">
    <location>
        <begin position="77"/>
        <end position="104"/>
    </location>
</feature>
<protein>
    <submittedName>
        <fullName evidence="2">Uncharacterized protein</fullName>
    </submittedName>
</protein>
<reference evidence="2 3" key="1">
    <citation type="submission" date="2014-04" db="EMBL/GenBank/DDBJ databases">
        <title>Genome evolution of avian class.</title>
        <authorList>
            <person name="Zhang G."/>
            <person name="Li C."/>
        </authorList>
    </citation>
    <scope>NUCLEOTIDE SEQUENCE [LARGE SCALE GENOMIC DNA]</scope>
    <source>
        <strain evidence="2">BGI_N310</strain>
    </source>
</reference>
<sequence>MFNGHELSRSCSSQSSSKVFTLESESTDLSSDLTEENLARLEEEYAASSHIFKLKRIHDFIEQANLALLKRETTKRANRDRDWDVEAEGASSSLPAKRAKIAAE</sequence>
<proteinExistence type="predicted"/>